<dbReference type="Proteomes" id="UP000603865">
    <property type="component" value="Unassembled WGS sequence"/>
</dbReference>
<name>A0A918C9T7_9DEIO</name>
<reference evidence="1" key="1">
    <citation type="journal article" date="2014" name="Int. J. Syst. Evol. Microbiol.">
        <title>Complete genome sequence of Corynebacterium casei LMG S-19264T (=DSM 44701T), isolated from a smear-ripened cheese.</title>
        <authorList>
            <consortium name="US DOE Joint Genome Institute (JGI-PGF)"/>
            <person name="Walter F."/>
            <person name="Albersmeier A."/>
            <person name="Kalinowski J."/>
            <person name="Ruckert C."/>
        </authorList>
    </citation>
    <scope>NUCLEOTIDE SEQUENCE</scope>
    <source>
        <strain evidence="1">JCM 31311</strain>
    </source>
</reference>
<reference evidence="1" key="2">
    <citation type="submission" date="2020-09" db="EMBL/GenBank/DDBJ databases">
        <authorList>
            <person name="Sun Q."/>
            <person name="Ohkuma M."/>
        </authorList>
    </citation>
    <scope>NUCLEOTIDE SEQUENCE</scope>
    <source>
        <strain evidence="1">JCM 31311</strain>
    </source>
</reference>
<dbReference type="AlphaFoldDB" id="A0A918C9T7"/>
<evidence type="ECO:0000313" key="2">
    <source>
        <dbReference type="Proteomes" id="UP000603865"/>
    </source>
</evidence>
<dbReference type="EMBL" id="BMQL01000014">
    <property type="protein sequence ID" value="GGR12075.1"/>
    <property type="molecule type" value="Genomic_DNA"/>
</dbReference>
<proteinExistence type="predicted"/>
<sequence>MIESSPEEFTERHRHYAAHGLIYPQPEGSPLIEFVAGGRVLYLLDRCGPYVALPGEAYVIVNGVVSEWARLPEAPHDEQLGVVGVSGLEGVGQVVVCPRGGPPTVVVRARLTLVLSSYTPFTDLVPGDWLSFTTEAPLHGFVLTGQALHDRSR</sequence>
<comment type="caution">
    <text evidence="1">The sequence shown here is derived from an EMBL/GenBank/DDBJ whole genome shotgun (WGS) entry which is preliminary data.</text>
</comment>
<organism evidence="1 2">
    <name type="scientific">Deinococcus ruber</name>
    <dbReference type="NCBI Taxonomy" id="1848197"/>
    <lineage>
        <taxon>Bacteria</taxon>
        <taxon>Thermotogati</taxon>
        <taxon>Deinococcota</taxon>
        <taxon>Deinococci</taxon>
        <taxon>Deinococcales</taxon>
        <taxon>Deinococcaceae</taxon>
        <taxon>Deinococcus</taxon>
    </lineage>
</organism>
<accession>A0A918C9T7</accession>
<protein>
    <submittedName>
        <fullName evidence="1">Uncharacterized protein</fullName>
    </submittedName>
</protein>
<evidence type="ECO:0000313" key="1">
    <source>
        <dbReference type="EMBL" id="GGR12075.1"/>
    </source>
</evidence>
<keyword evidence="2" id="KW-1185">Reference proteome</keyword>
<gene>
    <name evidence="1" type="ORF">GCM10008957_26170</name>
</gene>
<dbReference type="RefSeq" id="WP_189090960.1">
    <property type="nucleotide sequence ID" value="NZ_BMQL01000014.1"/>
</dbReference>